<dbReference type="Pfam" id="PF00002">
    <property type="entry name" value="7tm_2"/>
    <property type="match status" value="1"/>
</dbReference>
<feature type="domain" description="G-protein coupled receptors family 2 profile 1" evidence="12">
    <location>
        <begin position="46"/>
        <end position="129"/>
    </location>
</feature>
<organism evidence="14 15">
    <name type="scientific">Chloebia gouldiae</name>
    <name type="common">Gouldian finch</name>
    <name type="synonym">Erythrura gouldiae</name>
    <dbReference type="NCBI Taxonomy" id="44316"/>
    <lineage>
        <taxon>Eukaryota</taxon>
        <taxon>Metazoa</taxon>
        <taxon>Chordata</taxon>
        <taxon>Craniata</taxon>
        <taxon>Vertebrata</taxon>
        <taxon>Euteleostomi</taxon>
        <taxon>Archelosauria</taxon>
        <taxon>Archosauria</taxon>
        <taxon>Dinosauria</taxon>
        <taxon>Saurischia</taxon>
        <taxon>Theropoda</taxon>
        <taxon>Coelurosauria</taxon>
        <taxon>Aves</taxon>
        <taxon>Neognathae</taxon>
        <taxon>Neoaves</taxon>
        <taxon>Telluraves</taxon>
        <taxon>Australaves</taxon>
        <taxon>Passeriformes</taxon>
        <taxon>Passeroidea</taxon>
        <taxon>Passeridae</taxon>
        <taxon>Chloebia</taxon>
    </lineage>
</organism>
<keyword evidence="6" id="KW-0297">G-protein coupled receptor</keyword>
<dbReference type="PRINTS" id="PR00249">
    <property type="entry name" value="GPCRSECRETIN"/>
</dbReference>
<dbReference type="InterPro" id="IPR000832">
    <property type="entry name" value="GPCR_2_secretin-like"/>
</dbReference>
<evidence type="ECO:0008006" key="16">
    <source>
        <dbReference type="Google" id="ProtNLM"/>
    </source>
</evidence>
<feature type="transmembrane region" description="Helical" evidence="11">
    <location>
        <begin position="439"/>
        <end position="462"/>
    </location>
</feature>
<evidence type="ECO:0000256" key="3">
    <source>
        <dbReference type="ARBA" id="ARBA00022475"/>
    </source>
</evidence>
<dbReference type="PROSITE" id="PS00650">
    <property type="entry name" value="G_PROTEIN_RECEP_F2_2"/>
    <property type="match status" value="1"/>
</dbReference>
<dbReference type="SUPFAM" id="SSF111418">
    <property type="entry name" value="Hormone receptor domain"/>
    <property type="match status" value="1"/>
</dbReference>
<name>A0A3L8RWW7_CHLGU</name>
<dbReference type="PROSITE" id="PS50227">
    <property type="entry name" value="G_PROTEIN_RECEP_F2_3"/>
    <property type="match status" value="1"/>
</dbReference>
<evidence type="ECO:0000256" key="1">
    <source>
        <dbReference type="ARBA" id="ARBA00004651"/>
    </source>
</evidence>
<comment type="caution">
    <text evidence="14">The sequence shown here is derived from an EMBL/GenBank/DDBJ whole genome shotgun (WGS) entry which is preliminary data.</text>
</comment>
<dbReference type="OrthoDB" id="5967113at2759"/>
<accession>A0A3L8RWW7</accession>
<dbReference type="FunFam" id="1.20.1070.10:FF:000363">
    <property type="entry name" value="Glucagon receptor"/>
    <property type="match status" value="1"/>
</dbReference>
<evidence type="ECO:0000256" key="10">
    <source>
        <dbReference type="ARBA" id="ARBA00023224"/>
    </source>
</evidence>
<dbReference type="Proteomes" id="UP000276834">
    <property type="component" value="Unassembled WGS sequence"/>
</dbReference>
<feature type="transmembrane region" description="Helical" evidence="11">
    <location>
        <begin position="406"/>
        <end position="427"/>
    </location>
</feature>
<keyword evidence="9" id="KW-0325">Glycoprotein</keyword>
<protein>
    <recommendedName>
        <fullName evidence="16">G-protein coupled receptors family 2 profile 2 domain-containing protein</fullName>
    </recommendedName>
</protein>
<dbReference type="FunFam" id="4.10.1240.10:FF:000009">
    <property type="entry name" value="Glucagon receptor"/>
    <property type="match status" value="1"/>
</dbReference>
<dbReference type="InterPro" id="IPR001879">
    <property type="entry name" value="GPCR_2_extracellular_dom"/>
</dbReference>
<keyword evidence="10" id="KW-0807">Transducer</keyword>
<evidence type="ECO:0000256" key="11">
    <source>
        <dbReference type="SAM" id="Phobius"/>
    </source>
</evidence>
<dbReference type="AlphaFoldDB" id="A0A3L8RWW7"/>
<keyword evidence="5 11" id="KW-1133">Transmembrane helix</keyword>
<dbReference type="GO" id="GO:0007166">
    <property type="term" value="P:cell surface receptor signaling pathway"/>
    <property type="evidence" value="ECO:0007669"/>
    <property type="project" value="InterPro"/>
</dbReference>
<gene>
    <name evidence="14" type="ORF">DV515_00014844</name>
</gene>
<evidence type="ECO:0000259" key="13">
    <source>
        <dbReference type="PROSITE" id="PS50261"/>
    </source>
</evidence>
<dbReference type="InterPro" id="IPR017981">
    <property type="entry name" value="GPCR_2-like_7TM"/>
</dbReference>
<reference evidence="14 15" key="1">
    <citation type="journal article" date="2018" name="Proc. R. Soc. B">
        <title>A non-coding region near Follistatin controls head colour polymorphism in the Gouldian finch.</title>
        <authorList>
            <person name="Toomey M.B."/>
            <person name="Marques C.I."/>
            <person name="Andrade P."/>
            <person name="Araujo P.M."/>
            <person name="Sabatino S."/>
            <person name="Gazda M.A."/>
            <person name="Afonso S."/>
            <person name="Lopes R.J."/>
            <person name="Corbo J.C."/>
            <person name="Carneiro M."/>
        </authorList>
    </citation>
    <scope>NUCLEOTIDE SEQUENCE [LARGE SCALE GENOMIC DNA]</scope>
    <source>
        <strain evidence="14">Red01</strain>
        <tissue evidence="14">Muscle</tissue>
    </source>
</reference>
<dbReference type="InterPro" id="IPR017983">
    <property type="entry name" value="GPCR_2_secretin-like_CS"/>
</dbReference>
<evidence type="ECO:0000313" key="15">
    <source>
        <dbReference type="Proteomes" id="UP000276834"/>
    </source>
</evidence>
<dbReference type="GO" id="GO:0005886">
    <property type="term" value="C:plasma membrane"/>
    <property type="evidence" value="ECO:0007669"/>
    <property type="project" value="UniProtKB-SubCell"/>
</dbReference>
<keyword evidence="15" id="KW-1185">Reference proteome</keyword>
<keyword evidence="4 11" id="KW-0812">Transmembrane</keyword>
<dbReference type="EMBL" id="QUSF01000144">
    <property type="protein sequence ID" value="RLV89524.1"/>
    <property type="molecule type" value="Genomic_DNA"/>
</dbReference>
<dbReference type="Pfam" id="PF02793">
    <property type="entry name" value="HRM"/>
    <property type="match status" value="1"/>
</dbReference>
<evidence type="ECO:0000256" key="7">
    <source>
        <dbReference type="ARBA" id="ARBA00023136"/>
    </source>
</evidence>
<keyword evidence="3" id="KW-1003">Cell membrane</keyword>
<comment type="subcellular location">
    <subcellularLocation>
        <location evidence="1">Cell membrane</location>
        <topology evidence="1">Multi-pass membrane protein</topology>
    </subcellularLocation>
</comment>
<dbReference type="PANTHER" id="PTHR45620">
    <property type="entry name" value="PDF RECEPTOR-LIKE PROTEIN-RELATED"/>
    <property type="match status" value="1"/>
</dbReference>
<feature type="transmembrane region" description="Helical" evidence="11">
    <location>
        <begin position="179"/>
        <end position="199"/>
    </location>
</feature>
<feature type="transmembrane region" description="Helical" evidence="11">
    <location>
        <begin position="325"/>
        <end position="344"/>
    </location>
</feature>
<comment type="similarity">
    <text evidence="2">Belongs to the G-protein coupled receptor 2 family.</text>
</comment>
<dbReference type="InterPro" id="IPR036445">
    <property type="entry name" value="GPCR_2_extracell_dom_sf"/>
</dbReference>
<evidence type="ECO:0000256" key="4">
    <source>
        <dbReference type="ARBA" id="ARBA00022692"/>
    </source>
</evidence>
<dbReference type="GO" id="GO:0017046">
    <property type="term" value="F:peptide hormone binding"/>
    <property type="evidence" value="ECO:0007669"/>
    <property type="project" value="TreeGrafter"/>
</dbReference>
<proteinExistence type="inferred from homology"/>
<dbReference type="GO" id="GO:0008528">
    <property type="term" value="F:G protein-coupled peptide receptor activity"/>
    <property type="evidence" value="ECO:0007669"/>
    <property type="project" value="TreeGrafter"/>
</dbReference>
<feature type="domain" description="G-protein coupled receptors family 2 profile 2" evidence="13">
    <location>
        <begin position="177"/>
        <end position="463"/>
    </location>
</feature>
<dbReference type="Gene3D" id="1.20.1070.10">
    <property type="entry name" value="Rhodopsin 7-helix transmembrane proteins"/>
    <property type="match status" value="1"/>
</dbReference>
<keyword evidence="7 11" id="KW-0472">Membrane</keyword>
<dbReference type="GO" id="GO:0007188">
    <property type="term" value="P:adenylate cyclase-modulating G protein-coupled receptor signaling pathway"/>
    <property type="evidence" value="ECO:0007669"/>
    <property type="project" value="TreeGrafter"/>
</dbReference>
<evidence type="ECO:0000256" key="9">
    <source>
        <dbReference type="ARBA" id="ARBA00023180"/>
    </source>
</evidence>
<sequence length="510" mass="57526">MAQPQGAVSLPTLLPGHSRADGFVYLHGRAKVLEKTFEEWLRYRDECLRRMASEPYPAGLFCNRTFDMYACWPDGSPGTAVNVSCPFYLPWFEKVKHGLVSRRCGTDGQWVTVNGSQPWRDYSQCEDEPEVTAEEVGPWLGPRDGQGSLAGGGHAPTWAPWRCAHLQEGARRLMVSFKVLYTVGYSLSLLTLISALLVLTACRNLRCTRNYIHANLFASFGLRATSVMVKDALLERRWGVQLVQVADWEALLSHEASAGLVAVWGPCPGGPTAALPWQAALGCRAAQVLMQYCILANHYWFLVEAVYLYKLLIGAVFSEKNYYRLYLYLGWGTPVVFVVPWMAAKYLKENAECWALNENMAYWWIIRIPILLASLINLLIFMRILKVILAKLRANQKGYADYKLRLAKATLTLIPLFGIHEVVFIFATDEQTTGILRYVKVFFTLFLNSFQGFLVAVLYCFANKEVMSLPCPCPCHGTSCPASPPHPVKSEMKKKWQLWKLDHPVLCCAQ</sequence>
<evidence type="ECO:0000256" key="2">
    <source>
        <dbReference type="ARBA" id="ARBA00005314"/>
    </source>
</evidence>
<evidence type="ECO:0000256" key="6">
    <source>
        <dbReference type="ARBA" id="ARBA00023040"/>
    </source>
</evidence>
<dbReference type="PANTHER" id="PTHR45620:SF30">
    <property type="entry name" value="GLUCAGON RECEPTOR-LIKE PROTEIN"/>
    <property type="match status" value="1"/>
</dbReference>
<dbReference type="SMART" id="SM00008">
    <property type="entry name" value="HormR"/>
    <property type="match status" value="1"/>
</dbReference>
<keyword evidence="8" id="KW-0675">Receptor</keyword>
<dbReference type="STRING" id="44316.ENSEGOP00005016589"/>
<evidence type="ECO:0000313" key="14">
    <source>
        <dbReference type="EMBL" id="RLV89524.1"/>
    </source>
</evidence>
<dbReference type="PROSITE" id="PS00649">
    <property type="entry name" value="G_PROTEIN_RECEP_F2_1"/>
    <property type="match status" value="1"/>
</dbReference>
<dbReference type="InterPro" id="IPR050332">
    <property type="entry name" value="GPCR_2"/>
</dbReference>
<dbReference type="PROSITE" id="PS50261">
    <property type="entry name" value="G_PROTEIN_RECEP_F2_4"/>
    <property type="match status" value="1"/>
</dbReference>
<evidence type="ECO:0000259" key="12">
    <source>
        <dbReference type="PROSITE" id="PS50227"/>
    </source>
</evidence>
<dbReference type="Gene3D" id="4.10.1240.10">
    <property type="entry name" value="GPCR, family 2, extracellular hormone receptor domain"/>
    <property type="match status" value="1"/>
</dbReference>
<evidence type="ECO:0000256" key="8">
    <source>
        <dbReference type="ARBA" id="ARBA00023170"/>
    </source>
</evidence>
<feature type="transmembrane region" description="Helical" evidence="11">
    <location>
        <begin position="364"/>
        <end position="385"/>
    </location>
</feature>
<evidence type="ECO:0000256" key="5">
    <source>
        <dbReference type="ARBA" id="ARBA00022989"/>
    </source>
</evidence>